<dbReference type="CDD" id="cd00688">
    <property type="entry name" value="ISOPREN_C2_like"/>
    <property type="match status" value="1"/>
</dbReference>
<name>A0A832EIF2_9BACT</name>
<dbReference type="AlphaFoldDB" id="A0A832EIF2"/>
<proteinExistence type="predicted"/>
<evidence type="ECO:0000313" key="2">
    <source>
        <dbReference type="EMBL" id="HFK96115.1"/>
    </source>
</evidence>
<comment type="caution">
    <text evidence="2">The sequence shown here is derived from an EMBL/GenBank/DDBJ whole genome shotgun (WGS) entry which is preliminary data.</text>
</comment>
<evidence type="ECO:0000256" key="1">
    <source>
        <dbReference type="SAM" id="SignalP"/>
    </source>
</evidence>
<reference evidence="2" key="1">
    <citation type="journal article" date="2020" name="mSystems">
        <title>Genome- and Community-Level Interaction Insights into Carbon Utilization and Element Cycling Functions of Hydrothermarchaeota in Hydrothermal Sediment.</title>
        <authorList>
            <person name="Zhou Z."/>
            <person name="Liu Y."/>
            <person name="Xu W."/>
            <person name="Pan J."/>
            <person name="Luo Z.H."/>
            <person name="Li M."/>
        </authorList>
    </citation>
    <scope>NUCLEOTIDE SEQUENCE [LARGE SCALE GENOMIC DNA]</scope>
    <source>
        <strain evidence="2">SpSt-456</strain>
    </source>
</reference>
<protein>
    <submittedName>
        <fullName evidence="2">Cycloartenol synthase</fullName>
    </submittedName>
</protein>
<organism evidence="2">
    <name type="scientific">Desulfacinum infernum</name>
    <dbReference type="NCBI Taxonomy" id="35837"/>
    <lineage>
        <taxon>Bacteria</taxon>
        <taxon>Pseudomonadati</taxon>
        <taxon>Thermodesulfobacteriota</taxon>
        <taxon>Syntrophobacteria</taxon>
        <taxon>Syntrophobacterales</taxon>
        <taxon>Syntrophobacteraceae</taxon>
        <taxon>Desulfacinum</taxon>
    </lineage>
</organism>
<feature type="signal peptide" evidence="1">
    <location>
        <begin position="1"/>
        <end position="34"/>
    </location>
</feature>
<dbReference type="InterPro" id="IPR008930">
    <property type="entry name" value="Terpenoid_cyclase/PrenylTrfase"/>
</dbReference>
<accession>A0A832EIF2</accession>
<feature type="chain" id="PRO_5032758424" evidence="1">
    <location>
        <begin position="35"/>
        <end position="397"/>
    </location>
</feature>
<gene>
    <name evidence="2" type="ORF">ENS06_02175</name>
</gene>
<dbReference type="EMBL" id="DSTK01000009">
    <property type="protein sequence ID" value="HFK96115.1"/>
    <property type="molecule type" value="Genomic_DNA"/>
</dbReference>
<keyword evidence="1" id="KW-0732">Signal</keyword>
<sequence length="397" mass="44347">MKSGKVQRRVVHILLSMALSAGAVLAVSASSLHAGFGQGHVSLKNEVQHAVERGLQWLEKQQSPLGYWSQPDHPALTALVLTAFMGDPTGRVRASMPEGVKKGYAFLFKCVQPDGGIYVKDLPNYNTAVSMMALVSAYNPSYEPVLRKARNYLIASQWDFEAKGKTDHPMDGGIGYGSKGQQPDLSNTMMALEAIHYTKFLTKDLGDKDNEYKQLNWQAVRTFIQRCQNLPQYNDQPWASDDPMNKGGFVYLPGESKAGEVMTSGGRKALRSYGSISYAGLLSYIYADVDRQDPRVKAVLEWLEKNYTLEENPGMGTQGLYYYYHTMAKALTAAGVDRIALADGTRVDWRRELALRVLNLQREDGSWVNDNGRWWERDPVLVTAYAVITLEILFRGL</sequence>
<dbReference type="SUPFAM" id="SSF48239">
    <property type="entry name" value="Terpenoid cyclases/Protein prenyltransferases"/>
    <property type="match status" value="1"/>
</dbReference>
<dbReference type="Gene3D" id="1.50.10.20">
    <property type="match status" value="2"/>
</dbReference>